<evidence type="ECO:0000256" key="2">
    <source>
        <dbReference type="ARBA" id="ARBA00012544"/>
    </source>
</evidence>
<comment type="caution">
    <text evidence="7">The sequence shown here is derived from an EMBL/GenBank/DDBJ whole genome shotgun (WGS) entry which is preliminary data.</text>
</comment>
<proteinExistence type="inferred from homology"/>
<sequence>MALQTVNKDKSLNRQQKVQGYKILVYNNLIGHSHVKFLSTLADTLTDAGHDVTVFFSVIDHTDNKTALKTTKKTIFASQNEDILPIFHNKDLKLKDYWTKEMGPVTMFNMFNEFKYGLSKQCERVLTDKQLLDRIRAEKFDIAVGEPFCECAFLFFEAIQVPDISSRPSLQQLSIMFRKLSGSPQLPVMSQEQRRLTRTK</sequence>
<evidence type="ECO:0000256" key="1">
    <source>
        <dbReference type="ARBA" id="ARBA00009995"/>
    </source>
</evidence>
<accession>A0A8S1H5M8</accession>
<dbReference type="AlphaFoldDB" id="A0A8S1H5M8"/>
<keyword evidence="8" id="KW-1185">Reference proteome</keyword>
<dbReference type="GO" id="GO:0015020">
    <property type="term" value="F:glucuronosyltransferase activity"/>
    <property type="evidence" value="ECO:0007669"/>
    <property type="project" value="UniProtKB-EC"/>
</dbReference>
<evidence type="ECO:0000256" key="5">
    <source>
        <dbReference type="ARBA" id="ARBA00022729"/>
    </source>
</evidence>
<keyword evidence="3" id="KW-0328">Glycosyltransferase</keyword>
<dbReference type="Proteomes" id="UP000835052">
    <property type="component" value="Unassembled WGS sequence"/>
</dbReference>
<comment type="similarity">
    <text evidence="1">Belongs to the UDP-glycosyltransferase family.</text>
</comment>
<protein>
    <recommendedName>
        <fullName evidence="2">glucuronosyltransferase</fullName>
        <ecNumber evidence="2">2.4.1.17</ecNumber>
    </recommendedName>
</protein>
<dbReference type="InterPro" id="IPR050271">
    <property type="entry name" value="UDP-glycosyltransferase"/>
</dbReference>
<dbReference type="EC" id="2.4.1.17" evidence="2"/>
<evidence type="ECO:0000256" key="6">
    <source>
        <dbReference type="ARBA" id="ARBA00047475"/>
    </source>
</evidence>
<dbReference type="OrthoDB" id="5835829at2759"/>
<gene>
    <name evidence="7" type="ORF">CAUJ_LOCUS6636</name>
</gene>
<organism evidence="7 8">
    <name type="scientific">Caenorhabditis auriculariae</name>
    <dbReference type="NCBI Taxonomy" id="2777116"/>
    <lineage>
        <taxon>Eukaryota</taxon>
        <taxon>Metazoa</taxon>
        <taxon>Ecdysozoa</taxon>
        <taxon>Nematoda</taxon>
        <taxon>Chromadorea</taxon>
        <taxon>Rhabditida</taxon>
        <taxon>Rhabditina</taxon>
        <taxon>Rhabditomorpha</taxon>
        <taxon>Rhabditoidea</taxon>
        <taxon>Rhabditidae</taxon>
        <taxon>Peloderinae</taxon>
        <taxon>Caenorhabditis</taxon>
    </lineage>
</organism>
<evidence type="ECO:0000313" key="7">
    <source>
        <dbReference type="EMBL" id="CAD6190717.1"/>
    </source>
</evidence>
<dbReference type="PANTHER" id="PTHR48043">
    <property type="entry name" value="EG:EG0003.4 PROTEIN-RELATED"/>
    <property type="match status" value="1"/>
</dbReference>
<dbReference type="Gene3D" id="3.40.50.2000">
    <property type="entry name" value="Glycogen Phosphorylase B"/>
    <property type="match status" value="1"/>
</dbReference>
<dbReference type="SUPFAM" id="SSF53756">
    <property type="entry name" value="UDP-Glycosyltransferase/glycogen phosphorylase"/>
    <property type="match status" value="1"/>
</dbReference>
<name>A0A8S1H5M8_9PELO</name>
<dbReference type="EMBL" id="CAJGYM010000017">
    <property type="protein sequence ID" value="CAD6190717.1"/>
    <property type="molecule type" value="Genomic_DNA"/>
</dbReference>
<keyword evidence="5" id="KW-0732">Signal</keyword>
<evidence type="ECO:0000313" key="8">
    <source>
        <dbReference type="Proteomes" id="UP000835052"/>
    </source>
</evidence>
<comment type="catalytic activity">
    <reaction evidence="6">
        <text>glucuronate acceptor + UDP-alpha-D-glucuronate = acceptor beta-D-glucuronoside + UDP + H(+)</text>
        <dbReference type="Rhea" id="RHEA:21032"/>
        <dbReference type="ChEBI" id="CHEBI:15378"/>
        <dbReference type="ChEBI" id="CHEBI:58052"/>
        <dbReference type="ChEBI" id="CHEBI:58223"/>
        <dbReference type="ChEBI" id="CHEBI:132367"/>
        <dbReference type="ChEBI" id="CHEBI:132368"/>
        <dbReference type="EC" id="2.4.1.17"/>
    </reaction>
</comment>
<evidence type="ECO:0000256" key="3">
    <source>
        <dbReference type="ARBA" id="ARBA00022676"/>
    </source>
</evidence>
<dbReference type="PANTHER" id="PTHR48043:SF23">
    <property type="entry name" value="UDP-GLUCURONOSYLTRANSFERASE"/>
    <property type="match status" value="1"/>
</dbReference>
<keyword evidence="4" id="KW-0808">Transferase</keyword>
<dbReference type="Pfam" id="PF00201">
    <property type="entry name" value="UDPGT"/>
    <property type="match status" value="1"/>
</dbReference>
<reference evidence="7" key="1">
    <citation type="submission" date="2020-10" db="EMBL/GenBank/DDBJ databases">
        <authorList>
            <person name="Kikuchi T."/>
        </authorList>
    </citation>
    <scope>NUCLEOTIDE SEQUENCE</scope>
    <source>
        <strain evidence="7">NKZ352</strain>
    </source>
</reference>
<evidence type="ECO:0000256" key="4">
    <source>
        <dbReference type="ARBA" id="ARBA00022679"/>
    </source>
</evidence>
<dbReference type="InterPro" id="IPR002213">
    <property type="entry name" value="UDP_glucos_trans"/>
</dbReference>